<dbReference type="EMBL" id="JABBWE010000015">
    <property type="protein sequence ID" value="KAG1797875.1"/>
    <property type="molecule type" value="Genomic_DNA"/>
</dbReference>
<accession>A0A9P7DLN2</accession>
<organism evidence="1 2">
    <name type="scientific">Suillus plorans</name>
    <dbReference type="NCBI Taxonomy" id="116603"/>
    <lineage>
        <taxon>Eukaryota</taxon>
        <taxon>Fungi</taxon>
        <taxon>Dikarya</taxon>
        <taxon>Basidiomycota</taxon>
        <taxon>Agaricomycotina</taxon>
        <taxon>Agaricomycetes</taxon>
        <taxon>Agaricomycetidae</taxon>
        <taxon>Boletales</taxon>
        <taxon>Suillineae</taxon>
        <taxon>Suillaceae</taxon>
        <taxon>Suillus</taxon>
    </lineage>
</organism>
<dbReference type="OrthoDB" id="2685869at2759"/>
<dbReference type="RefSeq" id="XP_041162828.1">
    <property type="nucleotide sequence ID" value="XM_041310007.1"/>
</dbReference>
<name>A0A9P7DLN2_9AGAM</name>
<comment type="caution">
    <text evidence="1">The sequence shown here is derived from an EMBL/GenBank/DDBJ whole genome shotgun (WGS) entry which is preliminary data.</text>
</comment>
<proteinExistence type="predicted"/>
<gene>
    <name evidence="1" type="ORF">HD556DRAFT_247374</name>
</gene>
<dbReference type="GeneID" id="64603771"/>
<sequence length="213" mass="23888">MEARSTPLAAEFPMPGCRQACLIDSSGPFPEFTDSDIMGPGSLNHSGMSYHDSTSPPSYCDNHHPLNSLEENPCPDSDCLSNDHSHHYSGTMRASLPDETALFVANYLHQLGLKFGMDMTLDRVIQICIGQWDTPGHWYYHHLFYRLHCILSQTPSLRTPRWEGIILFRTTVHLRRVSNLADRLASLHPAIGFISGPVPSHRPTTRYSKTVAD</sequence>
<dbReference type="Proteomes" id="UP000719766">
    <property type="component" value="Unassembled WGS sequence"/>
</dbReference>
<evidence type="ECO:0000313" key="2">
    <source>
        <dbReference type="Proteomes" id="UP000719766"/>
    </source>
</evidence>
<keyword evidence="2" id="KW-1185">Reference proteome</keyword>
<reference evidence="1" key="1">
    <citation type="journal article" date="2020" name="New Phytol.">
        <title>Comparative genomics reveals dynamic genome evolution in host specialist ectomycorrhizal fungi.</title>
        <authorList>
            <person name="Lofgren L.A."/>
            <person name="Nguyen N.H."/>
            <person name="Vilgalys R."/>
            <person name="Ruytinx J."/>
            <person name="Liao H.L."/>
            <person name="Branco S."/>
            <person name="Kuo A."/>
            <person name="LaButti K."/>
            <person name="Lipzen A."/>
            <person name="Andreopoulos W."/>
            <person name="Pangilinan J."/>
            <person name="Riley R."/>
            <person name="Hundley H."/>
            <person name="Na H."/>
            <person name="Barry K."/>
            <person name="Grigoriev I.V."/>
            <person name="Stajich J.E."/>
            <person name="Kennedy P.G."/>
        </authorList>
    </citation>
    <scope>NUCLEOTIDE SEQUENCE</scope>
    <source>
        <strain evidence="1">S12</strain>
    </source>
</reference>
<dbReference type="AlphaFoldDB" id="A0A9P7DLN2"/>
<protein>
    <submittedName>
        <fullName evidence="1">Uncharacterized protein</fullName>
    </submittedName>
</protein>
<evidence type="ECO:0000313" key="1">
    <source>
        <dbReference type="EMBL" id="KAG1797875.1"/>
    </source>
</evidence>